<accession>A0A934W8R6</accession>
<name>A0A934W8R6_9BURK</name>
<proteinExistence type="predicted"/>
<sequence length="87" mass="10089">MPVLLISYDLGPEGSSAYRLVKGIKKYPWARMTTTSYAIYTELSVQTVFDQLRPLVDASRNLYIMTMRKPYAGYGPEEVNEWLEKYI</sequence>
<comment type="caution">
    <text evidence="1">The sequence shown here is derived from an EMBL/GenBank/DDBJ whole genome shotgun (WGS) entry which is preliminary data.</text>
</comment>
<dbReference type="Proteomes" id="UP000622890">
    <property type="component" value="Unassembled WGS sequence"/>
</dbReference>
<organism evidence="1 2">
    <name type="scientific">Noviherbaspirillum pedocola</name>
    <dbReference type="NCBI Taxonomy" id="2801341"/>
    <lineage>
        <taxon>Bacteria</taxon>
        <taxon>Pseudomonadati</taxon>
        <taxon>Pseudomonadota</taxon>
        <taxon>Betaproteobacteria</taxon>
        <taxon>Burkholderiales</taxon>
        <taxon>Oxalobacteraceae</taxon>
        <taxon>Noviherbaspirillum</taxon>
    </lineage>
</organism>
<evidence type="ECO:0000313" key="2">
    <source>
        <dbReference type="Proteomes" id="UP000622890"/>
    </source>
</evidence>
<gene>
    <name evidence="1" type="ORF">JJB74_21035</name>
</gene>
<dbReference type="RefSeq" id="WP_200595139.1">
    <property type="nucleotide sequence ID" value="NZ_JAEPBG010000010.1"/>
</dbReference>
<evidence type="ECO:0000313" key="1">
    <source>
        <dbReference type="EMBL" id="MBK4737113.1"/>
    </source>
</evidence>
<dbReference type="AlphaFoldDB" id="A0A934W8R6"/>
<dbReference type="EMBL" id="JAEPBG010000010">
    <property type="protein sequence ID" value="MBK4737113.1"/>
    <property type="molecule type" value="Genomic_DNA"/>
</dbReference>
<protein>
    <submittedName>
        <fullName evidence="1">Uncharacterized protein</fullName>
    </submittedName>
</protein>
<reference evidence="1" key="1">
    <citation type="submission" date="2021-01" db="EMBL/GenBank/DDBJ databases">
        <title>Genome sequence of strain Noviherbaspirillum sp. DKR-6.</title>
        <authorList>
            <person name="Chaudhary D.K."/>
        </authorList>
    </citation>
    <scope>NUCLEOTIDE SEQUENCE</scope>
    <source>
        <strain evidence="1">DKR-6</strain>
    </source>
</reference>
<keyword evidence="2" id="KW-1185">Reference proteome</keyword>